<dbReference type="InterPro" id="IPR021244">
    <property type="entry name" value="DUF2802"/>
</dbReference>
<keyword evidence="1" id="KW-0175">Coiled coil</keyword>
<feature type="transmembrane region" description="Helical" evidence="2">
    <location>
        <begin position="20"/>
        <end position="37"/>
    </location>
</feature>
<dbReference type="EMBL" id="CP022579">
    <property type="protein sequence ID" value="QEL66122.1"/>
    <property type="molecule type" value="Genomic_DNA"/>
</dbReference>
<evidence type="ECO:0008006" key="5">
    <source>
        <dbReference type="Google" id="ProtNLM"/>
    </source>
</evidence>
<evidence type="ECO:0000313" key="4">
    <source>
        <dbReference type="Proteomes" id="UP000323671"/>
    </source>
</evidence>
<keyword evidence="2" id="KW-1133">Transmembrane helix</keyword>
<evidence type="ECO:0000256" key="1">
    <source>
        <dbReference type="SAM" id="Coils"/>
    </source>
</evidence>
<gene>
    <name evidence="3" type="ORF">OTERR_26460</name>
</gene>
<dbReference type="AlphaFoldDB" id="A0A5C1EB69"/>
<protein>
    <recommendedName>
        <fullName evidence="5">DUF2802 domain-containing protein</fullName>
    </recommendedName>
</protein>
<evidence type="ECO:0000313" key="3">
    <source>
        <dbReference type="EMBL" id="QEL66122.1"/>
    </source>
</evidence>
<evidence type="ECO:0000256" key="2">
    <source>
        <dbReference type="SAM" id="Phobius"/>
    </source>
</evidence>
<keyword evidence="2" id="KW-0472">Membrane</keyword>
<dbReference type="KEGG" id="otr:OTERR_26460"/>
<dbReference type="Pfam" id="PF10975">
    <property type="entry name" value="DUF2802"/>
    <property type="match status" value="1"/>
</dbReference>
<keyword evidence="4" id="KW-1185">Reference proteome</keyword>
<sequence>MFDLAALGFPAGTVLSVRDALLAIVVLLAVYILAVVLRYRRLRRQAEVEAASESVSPEDAPAVPVAKRAEAGPATGARLYAAVQETAPPSVAPVREQPREPAMAPAAPVIPPRPINLAAEVADTPVVQAIERDLTQLRQEIVRLQGELAVVQDEMRERFAQLQATQHMSPLYSDAMQMAAAGHDAQTIADRCNIARAEADLVVALVRNQGGG</sequence>
<name>A0A5C1EB69_9RHOO</name>
<proteinExistence type="predicted"/>
<accession>A0A5C1EB69</accession>
<feature type="coiled-coil region" evidence="1">
    <location>
        <begin position="127"/>
        <end position="154"/>
    </location>
</feature>
<keyword evidence="2" id="KW-0812">Transmembrane</keyword>
<reference evidence="3 4" key="1">
    <citation type="submission" date="2017-07" db="EMBL/GenBank/DDBJ databases">
        <title>Complete genome sequence of Oryzomicrobium terrae TPP412.</title>
        <authorList>
            <person name="Chiu L.-W."/>
            <person name="Lo K.-J."/>
            <person name="Tsai Y.-M."/>
            <person name="Lin S.-S."/>
            <person name="Kuo C.-H."/>
            <person name="Liu C.-T."/>
        </authorList>
    </citation>
    <scope>NUCLEOTIDE SEQUENCE [LARGE SCALE GENOMIC DNA]</scope>
    <source>
        <strain evidence="3 4">TPP412</strain>
    </source>
</reference>
<organism evidence="3 4">
    <name type="scientific">Oryzomicrobium terrae</name>
    <dbReference type="NCBI Taxonomy" id="1735038"/>
    <lineage>
        <taxon>Bacteria</taxon>
        <taxon>Pseudomonadati</taxon>
        <taxon>Pseudomonadota</taxon>
        <taxon>Betaproteobacteria</taxon>
        <taxon>Rhodocyclales</taxon>
        <taxon>Rhodocyclaceae</taxon>
        <taxon>Oryzomicrobium</taxon>
    </lineage>
</organism>
<dbReference type="Proteomes" id="UP000323671">
    <property type="component" value="Chromosome"/>
</dbReference>
<dbReference type="RefSeq" id="WP_149426087.1">
    <property type="nucleotide sequence ID" value="NZ_CP022579.1"/>
</dbReference>